<proteinExistence type="predicted"/>
<keyword evidence="3" id="KW-1185">Reference proteome</keyword>
<sequence length="264" mass="27588">MTPSLSSGRAARAGRITAITPPSRCPCSRLLRRRGHRRHHRAGRDGLRRSAPRGPTGGPRRVPARHHPRRRGHGGSGADETGAGGRGPAEPQPPYGGQRAVAVALPPFQGVGDDGRRLHRWGAAQVPIWGPVGDHTVCAMPRYLPLSACHASVKSAIRHDESGGPHSWGSSGPAGPSKSRGTRTATERPRPPPNPTADGRCDGSSSAAAEAQPPGRVSGPPPRSPSRQARAKATRSLPARSRSLNACRATARSSLPAEPRPPPG</sequence>
<reference evidence="2 3" key="1">
    <citation type="submission" date="2023-07" db="EMBL/GenBank/DDBJ databases">
        <title>Comparative genomics of wheat-associated soil bacteria to identify genetic determinants of phenazine resistance.</title>
        <authorList>
            <person name="Mouncey N."/>
        </authorList>
    </citation>
    <scope>NUCLEOTIDE SEQUENCE [LARGE SCALE GENOMIC DNA]</scope>
    <source>
        <strain evidence="2 3">V2I4</strain>
    </source>
</reference>
<dbReference type="EMBL" id="JAUSZI010000002">
    <property type="protein sequence ID" value="MDQ1031682.1"/>
    <property type="molecule type" value="Genomic_DNA"/>
</dbReference>
<evidence type="ECO:0000256" key="1">
    <source>
        <dbReference type="SAM" id="MobiDB-lite"/>
    </source>
</evidence>
<feature type="compositionally biased region" description="Gly residues" evidence="1">
    <location>
        <begin position="74"/>
        <end position="87"/>
    </location>
</feature>
<protein>
    <submittedName>
        <fullName evidence="2">Uncharacterized protein</fullName>
    </submittedName>
</protein>
<feature type="compositionally biased region" description="Basic residues" evidence="1">
    <location>
        <begin position="62"/>
        <end position="73"/>
    </location>
</feature>
<name>A0ABU0T791_9ACTN</name>
<dbReference type="Proteomes" id="UP001230328">
    <property type="component" value="Unassembled WGS sequence"/>
</dbReference>
<feature type="compositionally biased region" description="Low complexity" evidence="1">
    <location>
        <begin position="1"/>
        <end position="29"/>
    </location>
</feature>
<feature type="compositionally biased region" description="Low complexity" evidence="1">
    <location>
        <begin position="52"/>
        <end position="61"/>
    </location>
</feature>
<comment type="caution">
    <text evidence="2">The sequence shown here is derived from an EMBL/GenBank/DDBJ whole genome shotgun (WGS) entry which is preliminary data.</text>
</comment>
<feature type="compositionally biased region" description="Basic residues" evidence="1">
    <location>
        <begin position="30"/>
        <end position="42"/>
    </location>
</feature>
<feature type="region of interest" description="Disordered" evidence="1">
    <location>
        <begin position="157"/>
        <end position="264"/>
    </location>
</feature>
<organism evidence="2 3">
    <name type="scientific">Streptomyces umbrinus</name>
    <dbReference type="NCBI Taxonomy" id="67370"/>
    <lineage>
        <taxon>Bacteria</taxon>
        <taxon>Bacillati</taxon>
        <taxon>Actinomycetota</taxon>
        <taxon>Actinomycetes</taxon>
        <taxon>Kitasatosporales</taxon>
        <taxon>Streptomycetaceae</taxon>
        <taxon>Streptomyces</taxon>
        <taxon>Streptomyces phaeochromogenes group</taxon>
    </lineage>
</organism>
<gene>
    <name evidence="2" type="ORF">QF035_009264</name>
</gene>
<feature type="compositionally biased region" description="Low complexity" evidence="1">
    <location>
        <begin position="164"/>
        <end position="184"/>
    </location>
</feature>
<feature type="region of interest" description="Disordered" evidence="1">
    <location>
        <begin position="1"/>
        <end position="98"/>
    </location>
</feature>
<evidence type="ECO:0000313" key="3">
    <source>
        <dbReference type="Proteomes" id="UP001230328"/>
    </source>
</evidence>
<accession>A0ABU0T791</accession>
<evidence type="ECO:0000313" key="2">
    <source>
        <dbReference type="EMBL" id="MDQ1031682.1"/>
    </source>
</evidence>